<proteinExistence type="predicted"/>
<protein>
    <submittedName>
        <fullName evidence="1">Uncharacterized protein</fullName>
    </submittedName>
</protein>
<organism evidence="1 2">
    <name type="scientific">Moritella viscosa</name>
    <dbReference type="NCBI Taxonomy" id="80854"/>
    <lineage>
        <taxon>Bacteria</taxon>
        <taxon>Pseudomonadati</taxon>
        <taxon>Pseudomonadota</taxon>
        <taxon>Gammaproteobacteria</taxon>
        <taxon>Alteromonadales</taxon>
        <taxon>Moritellaceae</taxon>
        <taxon>Moritella</taxon>
    </lineage>
</organism>
<accession>A0A090IH24</accession>
<name>A0A090IH24_9GAMM</name>
<reference evidence="1 2" key="1">
    <citation type="submission" date="2016-11" db="EMBL/GenBank/DDBJ databases">
        <authorList>
            <person name="Jaros S."/>
            <person name="Januszkiewicz K."/>
            <person name="Wedrychowicz H."/>
        </authorList>
    </citation>
    <scope>NUCLEOTIDE SEQUENCE [LARGE SCALE GENOMIC DNA]</scope>
    <source>
        <strain evidence="1">NVI 5450</strain>
    </source>
</reference>
<evidence type="ECO:0000313" key="2">
    <source>
        <dbReference type="Proteomes" id="UP000183794"/>
    </source>
</evidence>
<dbReference type="CDD" id="cd04332">
    <property type="entry name" value="YbaK_like"/>
    <property type="match status" value="1"/>
</dbReference>
<sequence length="172" mass="19378">MLMRKITHYLDQAYINYQSDHHPPGYTAQHVAELSKTNGMSFAKTVIITADTRLVMIVMPAPYTIDFDNIALSIGARYVNLAYEHQFSSMFPDCETGAMPPFGHLFSMPVYISETLIKQDEISFNAGDHSETIKMKTTDLIDLVQPIIISCGFNKAGSGYHHEHARQGKLRH</sequence>
<dbReference type="EMBL" id="FPLD01000102">
    <property type="protein sequence ID" value="SGZ12233.1"/>
    <property type="molecule type" value="Genomic_DNA"/>
</dbReference>
<dbReference type="STRING" id="80854.MVIS_2345"/>
<dbReference type="InterPro" id="IPR007214">
    <property type="entry name" value="YbaK/aa-tRNA-synth-assoc-dom"/>
</dbReference>
<dbReference type="PATRIC" id="fig|80854.5.peg.2499"/>
<evidence type="ECO:0000313" key="1">
    <source>
        <dbReference type="EMBL" id="SGZ12233.1"/>
    </source>
</evidence>
<gene>
    <name evidence="1" type="ORF">NVI5450_3807</name>
</gene>
<dbReference type="AlphaFoldDB" id="A0A090IH24"/>
<dbReference type="Proteomes" id="UP000183794">
    <property type="component" value="Unassembled WGS sequence"/>
</dbReference>
<dbReference type="RefSeq" id="WP_244536366.1">
    <property type="nucleotide sequence ID" value="NZ_CAWRBC010000118.1"/>
</dbReference>
<dbReference type="Pfam" id="PF04073">
    <property type="entry name" value="tRNA_edit"/>
    <property type="match status" value="1"/>
</dbReference>
<dbReference type="SUPFAM" id="SSF55826">
    <property type="entry name" value="YbaK/ProRS associated domain"/>
    <property type="match status" value="1"/>
</dbReference>
<dbReference type="KEGG" id="mvs:MVIS_2345"/>
<dbReference type="InterPro" id="IPR036754">
    <property type="entry name" value="YbaK/aa-tRNA-synt-asso_dom_sf"/>
</dbReference>
<dbReference type="HOGENOM" id="CLU_094875_2_1_6"/>
<dbReference type="GO" id="GO:0002161">
    <property type="term" value="F:aminoacyl-tRNA deacylase activity"/>
    <property type="evidence" value="ECO:0007669"/>
    <property type="project" value="InterPro"/>
</dbReference>
<dbReference type="Gene3D" id="3.90.960.10">
    <property type="entry name" value="YbaK/aminoacyl-tRNA synthetase-associated domain"/>
    <property type="match status" value="1"/>
</dbReference>